<gene>
    <name evidence="2" type="ORF">LWF01_00840</name>
</gene>
<reference evidence="2 3" key="1">
    <citation type="submission" date="2023-05" db="EMBL/GenBank/DDBJ databases">
        <title>Lithophilousrod everest ZFBP1038 complete genpme.</title>
        <authorList>
            <person name="Tian M."/>
        </authorList>
    </citation>
    <scope>NUCLEOTIDE SEQUENCE [LARGE SCALE GENOMIC DNA]</scope>
    <source>
        <strain evidence="2 3">ZFBP1038</strain>
    </source>
</reference>
<name>A0ABY8QTM9_9MICO</name>
<sequence length="182" mass="19954">MSTLPSYRTTVIEDWIDYNGHMSEAYYVLAFGFATDQVMEQLGLDAEYRASTGCSLYTVEAHIRYLKEASLGAALTITTTIVDAGPKKLHLAHEMLLGGELIATEELLALHVGQAPAGAVPFPEAISARIDEHSLDRRSDPPDWIGRQVNPAARFNQLLEAKPAQPAELPEQPPTISKNVRL</sequence>
<evidence type="ECO:0000313" key="3">
    <source>
        <dbReference type="Proteomes" id="UP001209083"/>
    </source>
</evidence>
<dbReference type="Pfam" id="PF13279">
    <property type="entry name" value="4HBT_2"/>
    <property type="match status" value="1"/>
</dbReference>
<accession>A0ABY8QTM9</accession>
<organism evidence="2 3">
    <name type="scientific">Saxibacter everestensis</name>
    <dbReference type="NCBI Taxonomy" id="2909229"/>
    <lineage>
        <taxon>Bacteria</taxon>
        <taxon>Bacillati</taxon>
        <taxon>Actinomycetota</taxon>
        <taxon>Actinomycetes</taxon>
        <taxon>Micrococcales</taxon>
        <taxon>Brevibacteriaceae</taxon>
        <taxon>Saxibacter</taxon>
    </lineage>
</organism>
<keyword evidence="3" id="KW-1185">Reference proteome</keyword>
<evidence type="ECO:0000256" key="1">
    <source>
        <dbReference type="SAM" id="MobiDB-lite"/>
    </source>
</evidence>
<dbReference type="EMBL" id="CP090958">
    <property type="protein sequence ID" value="WGW12345.1"/>
    <property type="molecule type" value="Genomic_DNA"/>
</dbReference>
<proteinExistence type="predicted"/>
<dbReference type="Gene3D" id="3.10.129.10">
    <property type="entry name" value="Hotdog Thioesterase"/>
    <property type="match status" value="1"/>
</dbReference>
<protein>
    <submittedName>
        <fullName evidence="2">Thioesterase family protein</fullName>
    </submittedName>
</protein>
<feature type="compositionally biased region" description="Low complexity" evidence="1">
    <location>
        <begin position="161"/>
        <end position="170"/>
    </location>
</feature>
<dbReference type="CDD" id="cd00586">
    <property type="entry name" value="4HBT"/>
    <property type="match status" value="1"/>
</dbReference>
<dbReference type="Proteomes" id="UP001209083">
    <property type="component" value="Chromosome"/>
</dbReference>
<dbReference type="SUPFAM" id="SSF54637">
    <property type="entry name" value="Thioesterase/thiol ester dehydrase-isomerase"/>
    <property type="match status" value="1"/>
</dbReference>
<dbReference type="InterPro" id="IPR029069">
    <property type="entry name" value="HotDog_dom_sf"/>
</dbReference>
<feature type="region of interest" description="Disordered" evidence="1">
    <location>
        <begin position="161"/>
        <end position="182"/>
    </location>
</feature>
<dbReference type="PANTHER" id="PTHR31793">
    <property type="entry name" value="4-HYDROXYBENZOYL-COA THIOESTERASE FAMILY MEMBER"/>
    <property type="match status" value="1"/>
</dbReference>
<dbReference type="RefSeq" id="WP_349639144.1">
    <property type="nucleotide sequence ID" value="NZ_CP090958.1"/>
</dbReference>
<dbReference type="InterPro" id="IPR050563">
    <property type="entry name" value="4-hydroxybenzoyl-CoA_TE"/>
</dbReference>
<dbReference type="PANTHER" id="PTHR31793:SF2">
    <property type="entry name" value="BLR1345 PROTEIN"/>
    <property type="match status" value="1"/>
</dbReference>
<evidence type="ECO:0000313" key="2">
    <source>
        <dbReference type="EMBL" id="WGW12345.1"/>
    </source>
</evidence>